<name>A0A9D3TDY8_MEGAT</name>
<dbReference type="EMBL" id="JAFDVH010000004">
    <property type="protein sequence ID" value="KAG7481513.1"/>
    <property type="molecule type" value="Genomic_DNA"/>
</dbReference>
<feature type="region of interest" description="Disordered" evidence="7">
    <location>
        <begin position="677"/>
        <end position="699"/>
    </location>
</feature>
<dbReference type="GO" id="GO:0005886">
    <property type="term" value="C:plasma membrane"/>
    <property type="evidence" value="ECO:0007669"/>
    <property type="project" value="UniProtKB-SubCell"/>
</dbReference>
<evidence type="ECO:0000259" key="8">
    <source>
        <dbReference type="Pfam" id="PF15304"/>
    </source>
</evidence>
<feature type="region of interest" description="Disordered" evidence="7">
    <location>
        <begin position="198"/>
        <end position="230"/>
    </location>
</feature>
<evidence type="ECO:0000256" key="4">
    <source>
        <dbReference type="ARBA" id="ARBA00023054"/>
    </source>
</evidence>
<dbReference type="PANTHER" id="PTHR10498:SF24">
    <property type="entry name" value="A-KINASE ANCHOR PROTEIN 2 ISOFORM 3 (AKAP2)"/>
    <property type="match status" value="1"/>
</dbReference>
<dbReference type="PANTHER" id="PTHR10498">
    <property type="entry name" value="PARALEMMIN-RELATED"/>
    <property type="match status" value="1"/>
</dbReference>
<gene>
    <name evidence="9" type="ORF">MATL_G00067800</name>
</gene>
<keyword evidence="5" id="KW-0472">Membrane</keyword>
<feature type="compositionally biased region" description="Low complexity" evidence="7">
    <location>
        <begin position="382"/>
        <end position="395"/>
    </location>
</feature>
<feature type="compositionally biased region" description="Polar residues" evidence="7">
    <location>
        <begin position="56"/>
        <end position="74"/>
    </location>
</feature>
<protein>
    <recommendedName>
        <fullName evidence="8">A-kinase anchor protein 2 C-terminal domain-containing protein</fullName>
    </recommendedName>
</protein>
<evidence type="ECO:0000313" key="10">
    <source>
        <dbReference type="Proteomes" id="UP001046870"/>
    </source>
</evidence>
<dbReference type="AlphaFoldDB" id="A0A9D3TDY8"/>
<keyword evidence="4" id="KW-0175">Coiled coil</keyword>
<evidence type="ECO:0000256" key="2">
    <source>
        <dbReference type="ARBA" id="ARBA00022475"/>
    </source>
</evidence>
<feature type="region of interest" description="Disordered" evidence="7">
    <location>
        <begin position="263"/>
        <end position="291"/>
    </location>
</feature>
<keyword evidence="2" id="KW-1003">Cell membrane</keyword>
<reference evidence="9" key="1">
    <citation type="submission" date="2021-01" db="EMBL/GenBank/DDBJ databases">
        <authorList>
            <person name="Zahm M."/>
            <person name="Roques C."/>
            <person name="Cabau C."/>
            <person name="Klopp C."/>
            <person name="Donnadieu C."/>
            <person name="Jouanno E."/>
            <person name="Lampietro C."/>
            <person name="Louis A."/>
            <person name="Herpin A."/>
            <person name="Echchiki A."/>
            <person name="Berthelot C."/>
            <person name="Parey E."/>
            <person name="Roest-Crollius H."/>
            <person name="Braasch I."/>
            <person name="Postlethwait J."/>
            <person name="Bobe J."/>
            <person name="Montfort J."/>
            <person name="Bouchez O."/>
            <person name="Begum T."/>
            <person name="Mejri S."/>
            <person name="Adams A."/>
            <person name="Chen W.-J."/>
            <person name="Guiguen Y."/>
        </authorList>
    </citation>
    <scope>NUCLEOTIDE SEQUENCE</scope>
    <source>
        <strain evidence="9">YG-15Mar2019-1</strain>
        <tissue evidence="9">Brain</tissue>
    </source>
</reference>
<keyword evidence="6" id="KW-0449">Lipoprotein</keyword>
<comment type="caution">
    <text evidence="9">The sequence shown here is derived from an EMBL/GenBank/DDBJ whole genome shotgun (WGS) entry which is preliminary data.</text>
</comment>
<evidence type="ECO:0000256" key="5">
    <source>
        <dbReference type="ARBA" id="ARBA00023136"/>
    </source>
</evidence>
<organism evidence="9 10">
    <name type="scientific">Megalops atlanticus</name>
    <name type="common">Tarpon</name>
    <name type="synonym">Clupea gigantea</name>
    <dbReference type="NCBI Taxonomy" id="7932"/>
    <lineage>
        <taxon>Eukaryota</taxon>
        <taxon>Metazoa</taxon>
        <taxon>Chordata</taxon>
        <taxon>Craniata</taxon>
        <taxon>Vertebrata</taxon>
        <taxon>Euteleostomi</taxon>
        <taxon>Actinopterygii</taxon>
        <taxon>Neopterygii</taxon>
        <taxon>Teleostei</taxon>
        <taxon>Elopiformes</taxon>
        <taxon>Megalopidae</taxon>
        <taxon>Megalops</taxon>
    </lineage>
</organism>
<proteinExistence type="predicted"/>
<dbReference type="OrthoDB" id="8774991at2759"/>
<feature type="region of interest" description="Disordered" evidence="7">
    <location>
        <begin position="55"/>
        <end position="74"/>
    </location>
</feature>
<comment type="subcellular location">
    <subcellularLocation>
        <location evidence="1">Cell membrane</location>
        <topology evidence="1">Lipid-anchor</topology>
        <orientation evidence="1">Cytoplasmic side</orientation>
    </subcellularLocation>
</comment>
<evidence type="ECO:0000256" key="3">
    <source>
        <dbReference type="ARBA" id="ARBA00022553"/>
    </source>
</evidence>
<dbReference type="InterPro" id="IPR029304">
    <property type="entry name" value="AKAP2_C"/>
</dbReference>
<feature type="region of interest" description="Disordered" evidence="7">
    <location>
        <begin position="600"/>
        <end position="629"/>
    </location>
</feature>
<feature type="compositionally biased region" description="Basic and acidic residues" evidence="7">
    <location>
        <begin position="213"/>
        <end position="223"/>
    </location>
</feature>
<evidence type="ECO:0000313" key="9">
    <source>
        <dbReference type="EMBL" id="KAG7481513.1"/>
    </source>
</evidence>
<feature type="region of interest" description="Disordered" evidence="7">
    <location>
        <begin position="1"/>
        <end position="28"/>
    </location>
</feature>
<evidence type="ECO:0000256" key="1">
    <source>
        <dbReference type="ARBA" id="ARBA00004342"/>
    </source>
</evidence>
<dbReference type="Proteomes" id="UP001046870">
    <property type="component" value="Chromosome 4"/>
</dbReference>
<sequence length="699" mass="78037">MEKEAPFLEAPKDTSDTNSKNGFISRHDSLDSNAAKEIHYLDEVMDGNAYVPVDKINSNGTSSPDLQANNTISGPSLVADMPSAYISKNMAEGTQITSTDSQDCYFRNPSDHLEMVSQDSKEPMLTTIKKAARFELRAFQEEKKPSKLFDSSSEKELIRVQKVRDPEEMEELERERQELIHSQAVKKNPGIAAKWWNPPQIKSVEEELDPDQLESHRKYEERKQRRPKAVEQTSVKQSFVLVESVKEDILIGEAGQKELQLVEPTKHDDLMPTNYSCHPEEIDSGLDDLSLQSQDTAAQECLSNDFSMDTVSDSSASNEAANALLGNSLGDYSLPASPQAPTTPVDEKMDVGNREQSEPSMSPSPPGTTLEDAQVECQAEVQSAIQQAITQQSDDLQSLQAPKASAPVPERHEEEEHCEGPVEEACQGINIEGTIKQPPPLSEEKSKFDPLRVSSPVHEKRDMVPEVPTRTSFVRDDTFQPLTIGGSRAPPVGERQEFSYFSKYSEAAELRSTATLTRPQDAEVSSGPFRLRSHKRQTLSLIEEEIRATQQREEELKRQRHALNPHPAPSHKERTATLPTRLVVTGKTAPGKIEKIQCVSLTTSSLEGPPPSSLPDLGSDSSEDGQRPKNFMQTLMEDYETHKVKRRDMMEDARVLEATRVTRRQSDMAIRWEAGIYTNQEEGSGYEEDAPPHCLSQEK</sequence>
<feature type="compositionally biased region" description="Basic and acidic residues" evidence="7">
    <location>
        <begin position="409"/>
        <end position="420"/>
    </location>
</feature>
<feature type="region of interest" description="Disordered" evidence="7">
    <location>
        <begin position="327"/>
        <end position="493"/>
    </location>
</feature>
<evidence type="ECO:0000256" key="7">
    <source>
        <dbReference type="SAM" id="MobiDB-lite"/>
    </source>
</evidence>
<accession>A0A9D3TDY8</accession>
<keyword evidence="10" id="KW-1185">Reference proteome</keyword>
<dbReference type="Pfam" id="PF15304">
    <property type="entry name" value="AKAP2_C"/>
    <property type="match status" value="1"/>
</dbReference>
<feature type="region of interest" description="Disordered" evidence="7">
    <location>
        <begin position="549"/>
        <end position="583"/>
    </location>
</feature>
<feature type="domain" description="A-kinase anchor protein 2 C-terminal" evidence="8">
    <location>
        <begin position="513"/>
        <end position="678"/>
    </location>
</feature>
<feature type="compositionally biased region" description="Basic and acidic residues" evidence="7">
    <location>
        <begin position="345"/>
        <end position="357"/>
    </location>
</feature>
<feature type="compositionally biased region" description="Basic and acidic residues" evidence="7">
    <location>
        <begin position="1"/>
        <end position="15"/>
    </location>
</feature>
<evidence type="ECO:0000256" key="6">
    <source>
        <dbReference type="ARBA" id="ARBA00023288"/>
    </source>
</evidence>
<keyword evidence="3" id="KW-0597">Phosphoprotein</keyword>